<organism evidence="2">
    <name type="scientific">Triticum urartu</name>
    <name type="common">Red wild einkorn</name>
    <name type="synonym">Crithodium urartu</name>
    <dbReference type="NCBI Taxonomy" id="4572"/>
    <lineage>
        <taxon>Eukaryota</taxon>
        <taxon>Viridiplantae</taxon>
        <taxon>Streptophyta</taxon>
        <taxon>Embryophyta</taxon>
        <taxon>Tracheophyta</taxon>
        <taxon>Spermatophyta</taxon>
        <taxon>Magnoliopsida</taxon>
        <taxon>Liliopsida</taxon>
        <taxon>Poales</taxon>
        <taxon>Poaceae</taxon>
        <taxon>BOP clade</taxon>
        <taxon>Pooideae</taxon>
        <taxon>Triticodae</taxon>
        <taxon>Triticeae</taxon>
        <taxon>Triticinae</taxon>
        <taxon>Triticum</taxon>
    </lineage>
</organism>
<name>M7ZX01_TRIUA</name>
<feature type="compositionally biased region" description="Low complexity" evidence="1">
    <location>
        <begin position="9"/>
        <end position="19"/>
    </location>
</feature>
<evidence type="ECO:0000256" key="1">
    <source>
        <dbReference type="SAM" id="MobiDB-lite"/>
    </source>
</evidence>
<proteinExistence type="predicted"/>
<reference evidence="2" key="1">
    <citation type="journal article" date="2013" name="Nature">
        <title>Draft genome of the wheat A-genome progenitor Triticum urartu.</title>
        <authorList>
            <person name="Ling H.Q."/>
            <person name="Zhao S."/>
            <person name="Liu D."/>
            <person name="Wang J."/>
            <person name="Sun H."/>
            <person name="Zhang C."/>
            <person name="Fan H."/>
            <person name="Li D."/>
            <person name="Dong L."/>
            <person name="Tao Y."/>
            <person name="Gao C."/>
            <person name="Wu H."/>
            <person name="Li Y."/>
            <person name="Cui Y."/>
            <person name="Guo X."/>
            <person name="Zheng S."/>
            <person name="Wang B."/>
            <person name="Yu K."/>
            <person name="Liang Q."/>
            <person name="Yang W."/>
            <person name="Lou X."/>
            <person name="Chen J."/>
            <person name="Feng M."/>
            <person name="Jian J."/>
            <person name="Zhang X."/>
            <person name="Luo G."/>
            <person name="Jiang Y."/>
            <person name="Liu J."/>
            <person name="Wang Z."/>
            <person name="Sha Y."/>
            <person name="Zhang B."/>
            <person name="Wu H."/>
            <person name="Tang D."/>
            <person name="Shen Q."/>
            <person name="Xue P."/>
            <person name="Zou S."/>
            <person name="Wang X."/>
            <person name="Liu X."/>
            <person name="Wang F."/>
            <person name="Yang Y."/>
            <person name="An X."/>
            <person name="Dong Z."/>
            <person name="Zhang K."/>
            <person name="Zhang X."/>
            <person name="Luo M.C."/>
            <person name="Dvorak J."/>
            <person name="Tong Y."/>
            <person name="Wang J."/>
            <person name="Yang H."/>
            <person name="Li Z."/>
            <person name="Wang D."/>
            <person name="Zhang A."/>
            <person name="Wang J."/>
        </authorList>
    </citation>
    <scope>NUCLEOTIDE SEQUENCE</scope>
</reference>
<feature type="region of interest" description="Disordered" evidence="1">
    <location>
        <begin position="1"/>
        <end position="57"/>
    </location>
</feature>
<dbReference type="AlphaFoldDB" id="M7ZX01"/>
<accession>M7ZX01</accession>
<dbReference type="EMBL" id="KD016004">
    <property type="protein sequence ID" value="EMS67703.1"/>
    <property type="molecule type" value="Genomic_DNA"/>
</dbReference>
<evidence type="ECO:0000313" key="2">
    <source>
        <dbReference type="EMBL" id="EMS67703.1"/>
    </source>
</evidence>
<protein>
    <submittedName>
        <fullName evidence="2">Uncharacterized protein</fullName>
    </submittedName>
</protein>
<sequence length="87" mass="9345">MARARRAGGSRTARGGPTAPRASWRRTCSTPWSSATATSPSRASPPSPTDLDDPWLPHQSISVTRFREGGGVRFQLSQPLVLEQTNG</sequence>
<feature type="compositionally biased region" description="Low complexity" evidence="1">
    <location>
        <begin position="27"/>
        <end position="42"/>
    </location>
</feature>
<gene>
    <name evidence="2" type="ORF">TRIUR3_22592</name>
</gene>